<keyword evidence="1" id="KW-1015">Disulfide bond</keyword>
<organism evidence="5 6">
    <name type="scientific">Mesorhabditis spiculigera</name>
    <dbReference type="NCBI Taxonomy" id="96644"/>
    <lineage>
        <taxon>Eukaryota</taxon>
        <taxon>Metazoa</taxon>
        <taxon>Ecdysozoa</taxon>
        <taxon>Nematoda</taxon>
        <taxon>Chromadorea</taxon>
        <taxon>Rhabditida</taxon>
        <taxon>Rhabditina</taxon>
        <taxon>Rhabditomorpha</taxon>
        <taxon>Rhabditoidea</taxon>
        <taxon>Rhabditidae</taxon>
        <taxon>Mesorhabditinae</taxon>
        <taxon>Mesorhabditis</taxon>
    </lineage>
</organism>
<dbReference type="PRINTS" id="PR00722">
    <property type="entry name" value="CHYMOTRYPSIN"/>
</dbReference>
<protein>
    <recommendedName>
        <fullName evidence="4">Peptidase S1 domain-containing protein</fullName>
    </recommendedName>
</protein>
<dbReference type="GO" id="GO:0006508">
    <property type="term" value="P:proteolysis"/>
    <property type="evidence" value="ECO:0007669"/>
    <property type="project" value="InterPro"/>
</dbReference>
<dbReference type="GO" id="GO:0004252">
    <property type="term" value="F:serine-type endopeptidase activity"/>
    <property type="evidence" value="ECO:0007669"/>
    <property type="project" value="InterPro"/>
</dbReference>
<comment type="similarity">
    <text evidence="2">Belongs to the peptidase S1 family. CLIP subfamily.</text>
</comment>
<accession>A0AA36CUT0</accession>
<dbReference type="SMART" id="SM00020">
    <property type="entry name" value="Tryp_SPc"/>
    <property type="match status" value="1"/>
</dbReference>
<reference evidence="5" key="1">
    <citation type="submission" date="2023-06" db="EMBL/GenBank/DDBJ databases">
        <authorList>
            <person name="Delattre M."/>
        </authorList>
    </citation>
    <scope>NUCLEOTIDE SEQUENCE</scope>
    <source>
        <strain evidence="5">AF72</strain>
    </source>
</reference>
<evidence type="ECO:0000259" key="4">
    <source>
        <dbReference type="PROSITE" id="PS50240"/>
    </source>
</evidence>
<dbReference type="InterPro" id="IPR001314">
    <property type="entry name" value="Peptidase_S1A"/>
</dbReference>
<feature type="chain" id="PRO_5041435789" description="Peptidase S1 domain-containing protein" evidence="3">
    <location>
        <begin position="16"/>
        <end position="278"/>
    </location>
</feature>
<feature type="signal peptide" evidence="3">
    <location>
        <begin position="1"/>
        <end position="15"/>
    </location>
</feature>
<proteinExistence type="inferred from homology"/>
<name>A0AA36CUT0_9BILA</name>
<comment type="caution">
    <text evidence="5">The sequence shown here is derived from an EMBL/GenBank/DDBJ whole genome shotgun (WGS) entry which is preliminary data.</text>
</comment>
<dbReference type="InterPro" id="IPR001254">
    <property type="entry name" value="Trypsin_dom"/>
</dbReference>
<sequence length="278" mass="30717">MALLYLLVLISLVSGLQRNIKIANGLLREIDNYRFMASLQKPTTPGGRTFAHYCGGTILGHSWILTASHCVTKSENRSEIRNLKGEMVVVGTARLGPTGSPEPGAQKAWIKTAYASPHYTRPDRREHPYDLALIELVKPLQSRGIAKIHLWKKLSLEKVGDVEVLGWGKMTPRGENAQFLRGYTTKLYEPCKKPEFVFCIANPSGSGHCEARGDDGGPIISKMELFPGQYEWVQLGVIPDDGRACNFQSSVAWSSSGLIGPYCDWIAQTTGSNFCHDH</sequence>
<feature type="non-terminal residue" evidence="5">
    <location>
        <position position="278"/>
    </location>
</feature>
<dbReference type="Gene3D" id="2.40.10.10">
    <property type="entry name" value="Trypsin-like serine proteases"/>
    <property type="match status" value="1"/>
</dbReference>
<keyword evidence="6" id="KW-1185">Reference proteome</keyword>
<evidence type="ECO:0000256" key="3">
    <source>
        <dbReference type="SAM" id="SignalP"/>
    </source>
</evidence>
<dbReference type="SUPFAM" id="SSF50494">
    <property type="entry name" value="Trypsin-like serine proteases"/>
    <property type="match status" value="1"/>
</dbReference>
<dbReference type="InterPro" id="IPR043504">
    <property type="entry name" value="Peptidase_S1_PA_chymotrypsin"/>
</dbReference>
<gene>
    <name evidence="5" type="ORF">MSPICULIGERA_LOCUS13178</name>
</gene>
<evidence type="ECO:0000256" key="2">
    <source>
        <dbReference type="ARBA" id="ARBA00024195"/>
    </source>
</evidence>
<dbReference type="PROSITE" id="PS00134">
    <property type="entry name" value="TRYPSIN_HIS"/>
    <property type="match status" value="1"/>
</dbReference>
<dbReference type="Pfam" id="PF00089">
    <property type="entry name" value="Trypsin"/>
    <property type="match status" value="1"/>
</dbReference>
<evidence type="ECO:0000313" key="6">
    <source>
        <dbReference type="Proteomes" id="UP001177023"/>
    </source>
</evidence>
<dbReference type="AlphaFoldDB" id="A0AA36CUT0"/>
<keyword evidence="3" id="KW-0732">Signal</keyword>
<evidence type="ECO:0000313" key="5">
    <source>
        <dbReference type="EMBL" id="CAJ0574853.1"/>
    </source>
</evidence>
<dbReference type="Proteomes" id="UP001177023">
    <property type="component" value="Unassembled WGS sequence"/>
</dbReference>
<dbReference type="EMBL" id="CATQJA010002634">
    <property type="protein sequence ID" value="CAJ0574853.1"/>
    <property type="molecule type" value="Genomic_DNA"/>
</dbReference>
<dbReference type="InterPro" id="IPR009003">
    <property type="entry name" value="Peptidase_S1_PA"/>
</dbReference>
<dbReference type="PROSITE" id="PS50240">
    <property type="entry name" value="TRYPSIN_DOM"/>
    <property type="match status" value="1"/>
</dbReference>
<dbReference type="InterPro" id="IPR018114">
    <property type="entry name" value="TRYPSIN_HIS"/>
</dbReference>
<feature type="domain" description="Peptidase S1" evidence="4">
    <location>
        <begin position="22"/>
        <end position="271"/>
    </location>
</feature>
<dbReference type="PANTHER" id="PTHR24256">
    <property type="entry name" value="TRYPTASE-RELATED"/>
    <property type="match status" value="1"/>
</dbReference>
<dbReference type="InterPro" id="IPR051487">
    <property type="entry name" value="Ser/Thr_Proteases_Immune/Dev"/>
</dbReference>
<evidence type="ECO:0000256" key="1">
    <source>
        <dbReference type="ARBA" id="ARBA00023157"/>
    </source>
</evidence>